<proteinExistence type="inferred from homology"/>
<reference evidence="4 5" key="1">
    <citation type="submission" date="2016-10" db="EMBL/GenBank/DDBJ databases">
        <authorList>
            <person name="de Groot N.N."/>
        </authorList>
    </citation>
    <scope>NUCLEOTIDE SEQUENCE [LARGE SCALE GENOMIC DNA]</scope>
    <source>
        <strain evidence="4 5">M79</strain>
    </source>
</reference>
<accession>A0A1I4H0N7</accession>
<dbReference type="Proteomes" id="UP000181969">
    <property type="component" value="Unassembled WGS sequence"/>
</dbReference>
<dbReference type="PANTHER" id="PTHR30535">
    <property type="entry name" value="VITAMIN B12-BINDING PROTEIN"/>
    <property type="match status" value="1"/>
</dbReference>
<evidence type="ECO:0000256" key="2">
    <source>
        <dbReference type="SAM" id="SignalP"/>
    </source>
</evidence>
<keyword evidence="2" id="KW-0732">Signal</keyword>
<dbReference type="PROSITE" id="PS51257">
    <property type="entry name" value="PROKAR_LIPOPROTEIN"/>
    <property type="match status" value="1"/>
</dbReference>
<dbReference type="PROSITE" id="PS50983">
    <property type="entry name" value="FE_B12_PBP"/>
    <property type="match status" value="1"/>
</dbReference>
<evidence type="ECO:0000256" key="1">
    <source>
        <dbReference type="ARBA" id="ARBA00008814"/>
    </source>
</evidence>
<organism evidence="4 5">
    <name type="scientific">Lactococcus garvieae</name>
    <dbReference type="NCBI Taxonomy" id="1363"/>
    <lineage>
        <taxon>Bacteria</taxon>
        <taxon>Bacillati</taxon>
        <taxon>Bacillota</taxon>
        <taxon>Bacilli</taxon>
        <taxon>Lactobacillales</taxon>
        <taxon>Streptococcaceae</taxon>
        <taxon>Lactococcus</taxon>
    </lineage>
</organism>
<sequence>MKKKTLTIIGLLFIAVSLSSCTKNKHVTQEGNQSQVEITTPQGEKVKIPQNIQRVVSLSPAVTQVINDLGQKDKLIAVDTQSPKYVKGLEKVQQTDLMNLDLEKIMALKTELLFVSDLTLFQSEDKIKKLQDKGTAVVVLPTEKNFKEIEDNICLVATALNQKEKGEQVTRQMEKDIAAFKEQATKISPKKRVLFEIAASPEIYSMGKDTYINEMIETIGAENVMAKEAGAIKVSEEAAIMANPDVILTNVEYVPDPINDILRLKGWEEVTAVKNKAVYSIDNERSSLPNQHIVKAMTEMAKAVYPNVYKNFK</sequence>
<feature type="signal peptide" evidence="2">
    <location>
        <begin position="1"/>
        <end position="22"/>
    </location>
</feature>
<gene>
    <name evidence="4" type="ORF">SAMN05216438_10670</name>
</gene>
<dbReference type="SUPFAM" id="SSF53807">
    <property type="entry name" value="Helical backbone' metal receptor"/>
    <property type="match status" value="1"/>
</dbReference>
<dbReference type="InterPro" id="IPR050902">
    <property type="entry name" value="ABC_Transporter_SBP"/>
</dbReference>
<protein>
    <submittedName>
        <fullName evidence="4">Iron complex transport system substrate-binding protein</fullName>
    </submittedName>
</protein>
<evidence type="ECO:0000313" key="5">
    <source>
        <dbReference type="Proteomes" id="UP000181969"/>
    </source>
</evidence>
<dbReference type="EMBL" id="FOTJ01000006">
    <property type="protein sequence ID" value="SFL35892.1"/>
    <property type="molecule type" value="Genomic_DNA"/>
</dbReference>
<dbReference type="Gene3D" id="3.40.50.1980">
    <property type="entry name" value="Nitrogenase molybdenum iron protein domain"/>
    <property type="match status" value="2"/>
</dbReference>
<dbReference type="Pfam" id="PF01497">
    <property type="entry name" value="Peripla_BP_2"/>
    <property type="match status" value="1"/>
</dbReference>
<feature type="chain" id="PRO_5039580978" evidence="2">
    <location>
        <begin position="23"/>
        <end position="313"/>
    </location>
</feature>
<dbReference type="GO" id="GO:0071281">
    <property type="term" value="P:cellular response to iron ion"/>
    <property type="evidence" value="ECO:0007669"/>
    <property type="project" value="TreeGrafter"/>
</dbReference>
<comment type="similarity">
    <text evidence="1">Belongs to the bacterial solute-binding protein 8 family.</text>
</comment>
<evidence type="ECO:0000313" key="4">
    <source>
        <dbReference type="EMBL" id="SFL35892.1"/>
    </source>
</evidence>
<name>A0A1I4H0N7_9LACT</name>
<feature type="domain" description="Fe/B12 periplasmic-binding" evidence="3">
    <location>
        <begin position="54"/>
        <end position="308"/>
    </location>
</feature>
<dbReference type="InterPro" id="IPR002491">
    <property type="entry name" value="ABC_transptr_periplasmic_BD"/>
</dbReference>
<dbReference type="OrthoDB" id="9816357at2"/>
<dbReference type="PANTHER" id="PTHR30535:SF34">
    <property type="entry name" value="MOLYBDATE-BINDING PROTEIN MOLA"/>
    <property type="match status" value="1"/>
</dbReference>
<evidence type="ECO:0000259" key="3">
    <source>
        <dbReference type="PROSITE" id="PS50983"/>
    </source>
</evidence>
<dbReference type="RefSeq" id="WP_074751158.1">
    <property type="nucleotide sequence ID" value="NZ_FOTJ01000006.1"/>
</dbReference>
<dbReference type="AlphaFoldDB" id="A0A1I4H0N7"/>